<reference evidence="2" key="1">
    <citation type="submission" date="2023-06" db="EMBL/GenBank/DDBJ databases">
        <title>Genome-scale phylogeny and comparative genomics of the fungal order Sordariales.</title>
        <authorList>
            <consortium name="Lawrence Berkeley National Laboratory"/>
            <person name="Hensen N."/>
            <person name="Bonometti L."/>
            <person name="Westerberg I."/>
            <person name="Brannstrom I.O."/>
            <person name="Guillou S."/>
            <person name="Cros-Aarteil S."/>
            <person name="Calhoun S."/>
            <person name="Haridas S."/>
            <person name="Kuo A."/>
            <person name="Mondo S."/>
            <person name="Pangilinan J."/>
            <person name="Riley R."/>
            <person name="Labutti K."/>
            <person name="Andreopoulos B."/>
            <person name="Lipzen A."/>
            <person name="Chen C."/>
            <person name="Yanf M."/>
            <person name="Daum C."/>
            <person name="Ng V."/>
            <person name="Clum A."/>
            <person name="Steindorff A."/>
            <person name="Ohm R."/>
            <person name="Martin F."/>
            <person name="Silar P."/>
            <person name="Natvig D."/>
            <person name="Lalanne C."/>
            <person name="Gautier V."/>
            <person name="Ament-Velasquez S.L."/>
            <person name="Kruys A."/>
            <person name="Hutchinson M.I."/>
            <person name="Powell A.J."/>
            <person name="Barry K."/>
            <person name="Miller A.N."/>
            <person name="Grigoriev I.V."/>
            <person name="Debuchy R."/>
            <person name="Gladieux P."/>
            <person name="Thoren M.H."/>
            <person name="Johannesson H."/>
        </authorList>
    </citation>
    <scope>NUCLEOTIDE SEQUENCE</scope>
    <source>
        <strain evidence="2">SMH4607-1</strain>
    </source>
</reference>
<feature type="compositionally biased region" description="Polar residues" evidence="1">
    <location>
        <begin position="216"/>
        <end position="230"/>
    </location>
</feature>
<protein>
    <submittedName>
        <fullName evidence="2">Uncharacterized protein</fullName>
    </submittedName>
</protein>
<evidence type="ECO:0000256" key="1">
    <source>
        <dbReference type="SAM" id="MobiDB-lite"/>
    </source>
</evidence>
<dbReference type="EMBL" id="JAUKUA010000008">
    <property type="protein sequence ID" value="KAK0702662.1"/>
    <property type="molecule type" value="Genomic_DNA"/>
</dbReference>
<sequence length="280" mass="31557">MSSDVATRAFVKAEIEALRVDTRAFVKAEIDAFRTETNARFERIEADVHELKIDVGEIKITMGEMQVTMRQIEVRARNGKLKNPTARIRPIPIFAQGRGPQEPDPTYFPKYANQLYRLRKPQNERDHQMLAYLSTFYDIQQEAADASESGEKVQVDPDRAVELLEEILGLDEDNFIEFRTRAQRFADQGPPAAEKRDRPATGSSGEQPQLHRRRLQTPSDGSTVPFTKTPSRAYDGSPTVPFTETPSRAAPEQLSNIRTVAARPRRPSTTIPDSEETASS</sequence>
<comment type="caution">
    <text evidence="2">The sequence shown here is derived from an EMBL/GenBank/DDBJ whole genome shotgun (WGS) entry which is preliminary data.</text>
</comment>
<gene>
    <name evidence="2" type="ORF">B0H67DRAFT_594877</name>
</gene>
<proteinExistence type="predicted"/>
<evidence type="ECO:0000313" key="3">
    <source>
        <dbReference type="Proteomes" id="UP001172102"/>
    </source>
</evidence>
<dbReference type="AlphaFoldDB" id="A0AA39ZS74"/>
<feature type="region of interest" description="Disordered" evidence="1">
    <location>
        <begin position="183"/>
        <end position="280"/>
    </location>
</feature>
<name>A0AA39ZS74_9PEZI</name>
<accession>A0AA39ZS74</accession>
<dbReference type="Proteomes" id="UP001172102">
    <property type="component" value="Unassembled WGS sequence"/>
</dbReference>
<evidence type="ECO:0000313" key="2">
    <source>
        <dbReference type="EMBL" id="KAK0702662.1"/>
    </source>
</evidence>
<keyword evidence="3" id="KW-1185">Reference proteome</keyword>
<organism evidence="2 3">
    <name type="scientific">Lasiosphaeris hirsuta</name>
    <dbReference type="NCBI Taxonomy" id="260670"/>
    <lineage>
        <taxon>Eukaryota</taxon>
        <taxon>Fungi</taxon>
        <taxon>Dikarya</taxon>
        <taxon>Ascomycota</taxon>
        <taxon>Pezizomycotina</taxon>
        <taxon>Sordariomycetes</taxon>
        <taxon>Sordariomycetidae</taxon>
        <taxon>Sordariales</taxon>
        <taxon>Lasiosphaeriaceae</taxon>
        <taxon>Lasiosphaeris</taxon>
    </lineage>
</organism>
<dbReference type="Gene3D" id="1.20.58.130">
    <property type="match status" value="1"/>
</dbReference>